<dbReference type="Gene3D" id="3.30.40.10">
    <property type="entry name" value="Zinc/RING finger domain, C3HC4 (zinc finger)"/>
    <property type="match status" value="1"/>
</dbReference>
<evidence type="ECO:0000313" key="13">
    <source>
        <dbReference type="Proteomes" id="UP000743370"/>
    </source>
</evidence>
<dbReference type="PANTHER" id="PTHR46764:SF1">
    <property type="entry name" value="E3 UBIQUITIN-PROTEIN LIGASE NLA"/>
    <property type="match status" value="1"/>
</dbReference>
<keyword evidence="8" id="KW-0862">Zinc</keyword>
<evidence type="ECO:0000259" key="11">
    <source>
        <dbReference type="PROSITE" id="PS51382"/>
    </source>
</evidence>
<dbReference type="InterPro" id="IPR017907">
    <property type="entry name" value="Znf_RING_CS"/>
</dbReference>
<dbReference type="PROSITE" id="PS51382">
    <property type="entry name" value="SPX"/>
    <property type="match status" value="1"/>
</dbReference>
<evidence type="ECO:0000256" key="9">
    <source>
        <dbReference type="PROSITE-ProRule" id="PRU00175"/>
    </source>
</evidence>
<dbReference type="Pfam" id="PF13445">
    <property type="entry name" value="zf-RING_UBOX"/>
    <property type="match status" value="1"/>
</dbReference>
<feature type="domain" description="RING-type" evidence="10">
    <location>
        <begin position="231"/>
        <end position="280"/>
    </location>
</feature>
<keyword evidence="4" id="KW-0808">Transferase</keyword>
<feature type="domain" description="SPX" evidence="11">
    <location>
        <begin position="1"/>
        <end position="151"/>
    </location>
</feature>
<accession>A0A8T0L4T8</accession>
<protein>
    <recommendedName>
        <fullName evidence="3">RING-type E3 ubiquitin transferase</fullName>
        <ecNumber evidence="3">2.3.2.27</ecNumber>
    </recommendedName>
</protein>
<dbReference type="GO" id="GO:0008270">
    <property type="term" value="F:zinc ion binding"/>
    <property type="evidence" value="ECO:0007669"/>
    <property type="project" value="UniProtKB-KW"/>
</dbReference>
<dbReference type="SMART" id="SM00184">
    <property type="entry name" value="RING"/>
    <property type="match status" value="1"/>
</dbReference>
<gene>
    <name evidence="12" type="ORF">HKW66_Vig0058370</name>
</gene>
<evidence type="ECO:0000256" key="2">
    <source>
        <dbReference type="ARBA" id="ARBA00004906"/>
    </source>
</evidence>
<keyword evidence="5" id="KW-0479">Metal-binding</keyword>
<comment type="caution">
    <text evidence="12">The sequence shown here is derived from an EMBL/GenBank/DDBJ whole genome shotgun (WGS) entry which is preliminary data.</text>
</comment>
<dbReference type="EC" id="2.3.2.27" evidence="3"/>
<organism evidence="12 13">
    <name type="scientific">Phaseolus angularis</name>
    <name type="common">Azuki bean</name>
    <name type="synonym">Vigna angularis</name>
    <dbReference type="NCBI Taxonomy" id="3914"/>
    <lineage>
        <taxon>Eukaryota</taxon>
        <taxon>Viridiplantae</taxon>
        <taxon>Streptophyta</taxon>
        <taxon>Embryophyta</taxon>
        <taxon>Tracheophyta</taxon>
        <taxon>Spermatophyta</taxon>
        <taxon>Magnoliopsida</taxon>
        <taxon>eudicotyledons</taxon>
        <taxon>Gunneridae</taxon>
        <taxon>Pentapetalae</taxon>
        <taxon>rosids</taxon>
        <taxon>fabids</taxon>
        <taxon>Fabales</taxon>
        <taxon>Fabaceae</taxon>
        <taxon>Papilionoideae</taxon>
        <taxon>50 kb inversion clade</taxon>
        <taxon>NPAAA clade</taxon>
        <taxon>indigoferoid/millettioid clade</taxon>
        <taxon>Phaseoleae</taxon>
        <taxon>Vigna</taxon>
    </lineage>
</organism>
<dbReference type="SUPFAM" id="SSF57850">
    <property type="entry name" value="RING/U-box"/>
    <property type="match status" value="1"/>
</dbReference>
<comment type="catalytic activity">
    <reaction evidence="1">
        <text>S-ubiquitinyl-[E2 ubiquitin-conjugating enzyme]-L-cysteine + [acceptor protein]-L-lysine = [E2 ubiquitin-conjugating enzyme]-L-cysteine + N(6)-ubiquitinyl-[acceptor protein]-L-lysine.</text>
        <dbReference type="EC" id="2.3.2.27"/>
    </reaction>
</comment>
<dbReference type="PANTHER" id="PTHR46764">
    <property type="entry name" value="E3 UBIQUITIN-PROTEIN LIGASE BAH1"/>
    <property type="match status" value="1"/>
</dbReference>
<dbReference type="AlphaFoldDB" id="A0A8T0L4T8"/>
<dbReference type="PROSITE" id="PS00518">
    <property type="entry name" value="ZF_RING_1"/>
    <property type="match status" value="1"/>
</dbReference>
<proteinExistence type="predicted"/>
<evidence type="ECO:0000256" key="4">
    <source>
        <dbReference type="ARBA" id="ARBA00022679"/>
    </source>
</evidence>
<evidence type="ECO:0000259" key="10">
    <source>
        <dbReference type="PROSITE" id="PS50089"/>
    </source>
</evidence>
<evidence type="ECO:0000256" key="1">
    <source>
        <dbReference type="ARBA" id="ARBA00000900"/>
    </source>
</evidence>
<dbReference type="InterPro" id="IPR001841">
    <property type="entry name" value="Znf_RING"/>
</dbReference>
<evidence type="ECO:0000256" key="7">
    <source>
        <dbReference type="ARBA" id="ARBA00022786"/>
    </source>
</evidence>
<keyword evidence="7" id="KW-0833">Ubl conjugation pathway</keyword>
<evidence type="ECO:0000256" key="3">
    <source>
        <dbReference type="ARBA" id="ARBA00012483"/>
    </source>
</evidence>
<dbReference type="CDD" id="cd23127">
    <property type="entry name" value="RING-HC_BAH1-like"/>
    <property type="match status" value="1"/>
</dbReference>
<dbReference type="GO" id="GO:0061630">
    <property type="term" value="F:ubiquitin protein ligase activity"/>
    <property type="evidence" value="ECO:0007669"/>
    <property type="project" value="UniProtKB-EC"/>
</dbReference>
<sequence length="335" mass="38214">MKFCKKYQEYMQGQEKKLPGVGFKKLKKILKRCRKNSPSQKPLNAPLAAKTCPDQCPVCDGTFFPSLLNEMSDVVGCFNQRAQKLLELHLASGFRKYFFWIKGRLQGNHTALVQEGNDLVTYALINAIAIRKILKKYDKNWGVSKSRELKIHYSKQGQLFKSQVQSMHKEILQSPWLSELMAFHINLRETKVKSRKAHALFDGCSLTIKDGKPSLTCELFDSIKLDVDLTCSICLDTVFDPVSLTCGHIFCYICACSAASVSIVNGLKSADSRKKCPLCREDSVYEGAVHLEELNILLGRSCQEYWEQRLETERVERIKQIKEHWDSQCRAFVGV</sequence>
<dbReference type="InterPro" id="IPR013083">
    <property type="entry name" value="Znf_RING/FYVE/PHD"/>
</dbReference>
<evidence type="ECO:0000313" key="12">
    <source>
        <dbReference type="EMBL" id="KAG2406581.1"/>
    </source>
</evidence>
<name>A0A8T0L4T8_PHAAN</name>
<dbReference type="InterPro" id="IPR027370">
    <property type="entry name" value="Znf-RING_euk"/>
</dbReference>
<dbReference type="PROSITE" id="PS50089">
    <property type="entry name" value="ZF_RING_2"/>
    <property type="match status" value="1"/>
</dbReference>
<dbReference type="EMBL" id="JABFOF010000002">
    <property type="protein sequence ID" value="KAG2406581.1"/>
    <property type="molecule type" value="Genomic_DNA"/>
</dbReference>
<dbReference type="CDD" id="cd14482">
    <property type="entry name" value="SPX_BAH1-like"/>
    <property type="match status" value="1"/>
</dbReference>
<evidence type="ECO:0000256" key="6">
    <source>
        <dbReference type="ARBA" id="ARBA00022771"/>
    </source>
</evidence>
<comment type="pathway">
    <text evidence="2">Protein modification; protein ubiquitination.</text>
</comment>
<reference evidence="12 13" key="1">
    <citation type="submission" date="2020-05" db="EMBL/GenBank/DDBJ databases">
        <title>Vigna angularis (adzuki bean) Var. LongXiaoDou No. 4 denovo assembly.</title>
        <authorList>
            <person name="Xiang H."/>
        </authorList>
    </citation>
    <scope>NUCLEOTIDE SEQUENCE [LARGE SCALE GENOMIC DNA]</scope>
    <source>
        <tissue evidence="12">Leaf</tissue>
    </source>
</reference>
<keyword evidence="6 9" id="KW-0863">Zinc-finger</keyword>
<dbReference type="InterPro" id="IPR033326">
    <property type="entry name" value="BAH1"/>
</dbReference>
<dbReference type="Proteomes" id="UP000743370">
    <property type="component" value="Unassembled WGS sequence"/>
</dbReference>
<evidence type="ECO:0000256" key="5">
    <source>
        <dbReference type="ARBA" id="ARBA00022723"/>
    </source>
</evidence>
<evidence type="ECO:0000256" key="8">
    <source>
        <dbReference type="ARBA" id="ARBA00022833"/>
    </source>
</evidence>
<dbReference type="InterPro" id="IPR004331">
    <property type="entry name" value="SPX_dom"/>
</dbReference>